<feature type="signal peptide" evidence="3">
    <location>
        <begin position="1"/>
        <end position="26"/>
    </location>
</feature>
<dbReference type="Gene3D" id="1.10.4030.10">
    <property type="entry name" value="Porin chaperone SurA, peptide-binding domain"/>
    <property type="match status" value="1"/>
</dbReference>
<keyword evidence="1" id="KW-0697">Rotamase</keyword>
<evidence type="ECO:0000313" key="6">
    <source>
        <dbReference type="Proteomes" id="UP000010847"/>
    </source>
</evidence>
<dbReference type="Pfam" id="PF13624">
    <property type="entry name" value="SurA_N_3"/>
    <property type="match status" value="1"/>
</dbReference>
<evidence type="ECO:0000256" key="1">
    <source>
        <dbReference type="PROSITE-ProRule" id="PRU00278"/>
    </source>
</evidence>
<dbReference type="InterPro" id="IPR027304">
    <property type="entry name" value="Trigger_fact/SurA_dom_sf"/>
</dbReference>
<proteinExistence type="predicted"/>
<dbReference type="GO" id="GO:0003755">
    <property type="term" value="F:peptidyl-prolyl cis-trans isomerase activity"/>
    <property type="evidence" value="ECO:0007669"/>
    <property type="project" value="UniProtKB-KW"/>
</dbReference>
<evidence type="ECO:0000313" key="5">
    <source>
        <dbReference type="EMBL" id="AHF05721.1"/>
    </source>
</evidence>
<dbReference type="AlphaFoldDB" id="W0E9K1"/>
<dbReference type="STRING" id="871968.DESME_00310"/>
<feature type="chain" id="PRO_5038522388" evidence="3">
    <location>
        <begin position="27"/>
        <end position="342"/>
    </location>
</feature>
<dbReference type="SUPFAM" id="SSF54534">
    <property type="entry name" value="FKBP-like"/>
    <property type="match status" value="1"/>
</dbReference>
<dbReference type="eggNOG" id="COG0760">
    <property type="taxonomic scope" value="Bacteria"/>
</dbReference>
<dbReference type="Pfam" id="PF13616">
    <property type="entry name" value="Rotamase_3"/>
    <property type="match status" value="1"/>
</dbReference>
<dbReference type="InterPro" id="IPR000297">
    <property type="entry name" value="PPIase_PpiC"/>
</dbReference>
<dbReference type="PROSITE" id="PS51257">
    <property type="entry name" value="PROKAR_LIPOPROTEIN"/>
    <property type="match status" value="1"/>
</dbReference>
<evidence type="ECO:0000259" key="4">
    <source>
        <dbReference type="PROSITE" id="PS50198"/>
    </source>
</evidence>
<dbReference type="SUPFAM" id="SSF109998">
    <property type="entry name" value="Triger factor/SurA peptide-binding domain-like"/>
    <property type="match status" value="1"/>
</dbReference>
<accession>W0E9K1</accession>
<organism evidence="5 6">
    <name type="scientific">Desulfitobacterium metallireducens DSM 15288</name>
    <dbReference type="NCBI Taxonomy" id="871968"/>
    <lineage>
        <taxon>Bacteria</taxon>
        <taxon>Bacillati</taxon>
        <taxon>Bacillota</taxon>
        <taxon>Clostridia</taxon>
        <taxon>Eubacteriales</taxon>
        <taxon>Desulfitobacteriaceae</taxon>
        <taxon>Desulfitobacterium</taxon>
    </lineage>
</organism>
<sequence length="342" mass="37195">MKKFRASLVAGVLVLALSLTGCSSLGGEKWVAKVNGDTISLTDYNTRTADVQKAYEQQGMSFDSEQGKSSLKQIQGEILNSMIGSVLVSQDVKKQGLDLESTEVKTAEDNIKKQFQDDTQYQDWLKQQAMTADDVKRYLALSNYVTKDVKVTDGEIKQYFDSNQDKYGGQAEQVKASHILVKTEEEANAIIAQLQKSTNLSTDFAQLAKEKSTEPGAADSGGQLGYFAAGSMVPEFEKAAFAQKVGTISTTPVKTDFGYHVIFVEDHKQAVKADFTKVKDQVASDALNNAKGLKFETYFNDLNQKATIEYASGYNPQDLTSTPSTSTPSTGTSSTATPSKNP</sequence>
<dbReference type="InterPro" id="IPR050245">
    <property type="entry name" value="PrsA_foldase"/>
</dbReference>
<keyword evidence="1 5" id="KW-0413">Isomerase</keyword>
<protein>
    <submittedName>
        <fullName evidence="5">Peptidylprolyl isomerase</fullName>
    </submittedName>
</protein>
<feature type="region of interest" description="Disordered" evidence="2">
    <location>
        <begin position="314"/>
        <end position="342"/>
    </location>
</feature>
<name>W0E9K1_9FIRM</name>
<dbReference type="PROSITE" id="PS50198">
    <property type="entry name" value="PPIC_PPIASE_2"/>
    <property type="match status" value="1"/>
</dbReference>
<dbReference type="Gene3D" id="3.10.50.40">
    <property type="match status" value="1"/>
</dbReference>
<evidence type="ECO:0000256" key="3">
    <source>
        <dbReference type="SAM" id="SignalP"/>
    </source>
</evidence>
<dbReference type="EMBL" id="CP007032">
    <property type="protein sequence ID" value="AHF05721.1"/>
    <property type="molecule type" value="Genomic_DNA"/>
</dbReference>
<keyword evidence="6" id="KW-1185">Reference proteome</keyword>
<reference evidence="5 6" key="1">
    <citation type="submission" date="2013-12" db="EMBL/GenBank/DDBJ databases">
        <authorList>
            <consortium name="DOE Joint Genome Institute"/>
            <person name="Smidt H."/>
            <person name="Huntemann M."/>
            <person name="Han J."/>
            <person name="Chen A."/>
            <person name="Kyrpides N."/>
            <person name="Mavromatis K."/>
            <person name="Markowitz V."/>
            <person name="Palaniappan K."/>
            <person name="Ivanova N."/>
            <person name="Schaumberg A."/>
            <person name="Pati A."/>
            <person name="Liolios K."/>
            <person name="Nordberg H.P."/>
            <person name="Cantor M.N."/>
            <person name="Hua S.X."/>
            <person name="Woyke T."/>
        </authorList>
    </citation>
    <scope>NUCLEOTIDE SEQUENCE [LARGE SCALE GENOMIC DNA]</scope>
    <source>
        <strain evidence="6">DSM 15288</strain>
    </source>
</reference>
<dbReference type="Proteomes" id="UP000010847">
    <property type="component" value="Chromosome"/>
</dbReference>
<dbReference type="InterPro" id="IPR046357">
    <property type="entry name" value="PPIase_dom_sf"/>
</dbReference>
<dbReference type="RefSeq" id="WP_006717596.1">
    <property type="nucleotide sequence ID" value="NZ_CP007032.1"/>
</dbReference>
<feature type="domain" description="PpiC" evidence="4">
    <location>
        <begin position="171"/>
        <end position="266"/>
    </location>
</feature>
<dbReference type="PANTHER" id="PTHR47245">
    <property type="entry name" value="PEPTIDYLPROLYL ISOMERASE"/>
    <property type="match status" value="1"/>
</dbReference>
<dbReference type="KEGG" id="dmt:DESME_00310"/>
<dbReference type="PANTHER" id="PTHR47245:SF2">
    <property type="entry name" value="PEPTIDYL-PROLYL CIS-TRANS ISOMERASE HP_0175-RELATED"/>
    <property type="match status" value="1"/>
</dbReference>
<evidence type="ECO:0000256" key="2">
    <source>
        <dbReference type="SAM" id="MobiDB-lite"/>
    </source>
</evidence>
<feature type="compositionally biased region" description="Low complexity" evidence="2">
    <location>
        <begin position="320"/>
        <end position="342"/>
    </location>
</feature>
<dbReference type="OrthoDB" id="14196at2"/>
<gene>
    <name evidence="5" type="ORF">DESME_00310</name>
</gene>
<dbReference type="HOGENOM" id="CLU_034646_5_2_9"/>
<keyword evidence="3" id="KW-0732">Signal</keyword>